<proteinExistence type="predicted"/>
<dbReference type="SUPFAM" id="SSF46689">
    <property type="entry name" value="Homeodomain-like"/>
    <property type="match status" value="1"/>
</dbReference>
<gene>
    <name evidence="6" type="ORF">GYN08_23345</name>
</gene>
<dbReference type="Pfam" id="PF21993">
    <property type="entry name" value="TetR_C_13_2"/>
    <property type="match status" value="1"/>
</dbReference>
<dbReference type="Gene3D" id="1.10.357.10">
    <property type="entry name" value="Tetracycline Repressor, domain 2"/>
    <property type="match status" value="1"/>
</dbReference>
<evidence type="ECO:0000256" key="3">
    <source>
        <dbReference type="ARBA" id="ARBA00023163"/>
    </source>
</evidence>
<keyword evidence="3" id="KW-0804">Transcription</keyword>
<comment type="caution">
    <text evidence="6">The sequence shown here is derived from an EMBL/GenBank/DDBJ whole genome shotgun (WGS) entry which is preliminary data.</text>
</comment>
<organism evidence="6 7">
    <name type="scientific">Saccharibacillus alkalitolerans</name>
    <dbReference type="NCBI Taxonomy" id="2705290"/>
    <lineage>
        <taxon>Bacteria</taxon>
        <taxon>Bacillati</taxon>
        <taxon>Bacillota</taxon>
        <taxon>Bacilli</taxon>
        <taxon>Bacillales</taxon>
        <taxon>Paenibacillaceae</taxon>
        <taxon>Saccharibacillus</taxon>
    </lineage>
</organism>
<keyword evidence="7" id="KW-1185">Reference proteome</keyword>
<dbReference type="PANTHER" id="PTHR47506:SF3">
    <property type="entry name" value="HTH-TYPE TRANSCRIPTIONAL REGULATOR LMRA"/>
    <property type="match status" value="1"/>
</dbReference>
<dbReference type="InterPro" id="IPR001647">
    <property type="entry name" value="HTH_TetR"/>
</dbReference>
<accession>A0ABX0FCQ7</accession>
<dbReference type="InterPro" id="IPR054156">
    <property type="entry name" value="YxaF_TetR_C"/>
</dbReference>
<dbReference type="InterPro" id="IPR009057">
    <property type="entry name" value="Homeodomain-like_sf"/>
</dbReference>
<dbReference type="EMBL" id="JAAFGS010000018">
    <property type="protein sequence ID" value="NGZ78235.1"/>
    <property type="molecule type" value="Genomic_DNA"/>
</dbReference>
<sequence>MSVKKNTRDAILETAGRLFFTQGYHATGLNQIVKESEAPKGSLYYYFQGGKEELALECIQRIGSDVASMFWDKLNDYENAAEGLPVLMTELAEEMEKKDFENFMPFSFWAAVETSCVSTPLRQACTDVFHSWQKVLADKLESDGVERENAEALGMMLITMMEGTLIVATTTKDVSPLLTAAKYVPDLIKQHSRR</sequence>
<dbReference type="Proteomes" id="UP000800303">
    <property type="component" value="Unassembled WGS sequence"/>
</dbReference>
<keyword evidence="1" id="KW-0805">Transcription regulation</keyword>
<feature type="DNA-binding region" description="H-T-H motif" evidence="4">
    <location>
        <begin position="28"/>
        <end position="47"/>
    </location>
</feature>
<keyword evidence="2 4" id="KW-0238">DNA-binding</keyword>
<dbReference type="SUPFAM" id="SSF48498">
    <property type="entry name" value="Tetracyclin repressor-like, C-terminal domain"/>
    <property type="match status" value="1"/>
</dbReference>
<feature type="domain" description="HTH tetR-type" evidence="5">
    <location>
        <begin position="5"/>
        <end position="65"/>
    </location>
</feature>
<dbReference type="Pfam" id="PF00440">
    <property type="entry name" value="TetR_N"/>
    <property type="match status" value="1"/>
</dbReference>
<dbReference type="InterPro" id="IPR036271">
    <property type="entry name" value="Tet_transcr_reg_TetR-rel_C_sf"/>
</dbReference>
<evidence type="ECO:0000259" key="5">
    <source>
        <dbReference type="PROSITE" id="PS50977"/>
    </source>
</evidence>
<evidence type="ECO:0000313" key="6">
    <source>
        <dbReference type="EMBL" id="NGZ78235.1"/>
    </source>
</evidence>
<evidence type="ECO:0000256" key="4">
    <source>
        <dbReference type="PROSITE-ProRule" id="PRU00335"/>
    </source>
</evidence>
<evidence type="ECO:0000256" key="2">
    <source>
        <dbReference type="ARBA" id="ARBA00023125"/>
    </source>
</evidence>
<reference evidence="6 7" key="1">
    <citation type="submission" date="2020-01" db="EMBL/GenBank/DDBJ databases">
        <title>Polyphasic characterisation and genomic insights into a novel alkali tolerant bacterium VR-M41.</title>
        <authorList>
            <person name="Vemuluri V.R."/>
        </authorList>
    </citation>
    <scope>NUCLEOTIDE SEQUENCE [LARGE SCALE GENOMIC DNA]</scope>
    <source>
        <strain evidence="6 7">VR-M41</strain>
    </source>
</reference>
<name>A0ABX0FCQ7_9BACL</name>
<evidence type="ECO:0000256" key="1">
    <source>
        <dbReference type="ARBA" id="ARBA00023015"/>
    </source>
</evidence>
<dbReference type="PANTHER" id="PTHR47506">
    <property type="entry name" value="TRANSCRIPTIONAL REGULATORY PROTEIN"/>
    <property type="match status" value="1"/>
</dbReference>
<protein>
    <submittedName>
        <fullName evidence="6">TetR/AcrR family transcriptional regulator</fullName>
    </submittedName>
</protein>
<evidence type="ECO:0000313" key="7">
    <source>
        <dbReference type="Proteomes" id="UP000800303"/>
    </source>
</evidence>
<dbReference type="PROSITE" id="PS50977">
    <property type="entry name" value="HTH_TETR_2"/>
    <property type="match status" value="1"/>
</dbReference>